<dbReference type="EMBL" id="CP054056">
    <property type="protein sequence ID" value="QKJ25591.1"/>
    <property type="molecule type" value="Genomic_DNA"/>
</dbReference>
<dbReference type="AlphaFoldDB" id="A0A7D4TJE2"/>
<proteinExistence type="inferred from homology"/>
<protein>
    <recommendedName>
        <fullName evidence="6">Cytochrome b5 heme-binding domain-containing protein</fullName>
    </recommendedName>
</protein>
<reference evidence="7 8" key="1">
    <citation type="submission" date="2020-05" db="EMBL/GenBank/DDBJ databases">
        <title>Aquirufa sp. strain 15G-AUS-rot a new Aquirufa species.</title>
        <authorList>
            <person name="Pitt A."/>
            <person name="Hahn M.W."/>
        </authorList>
    </citation>
    <scope>NUCLEOTIDE SEQUENCE [LARGE SCALE GENOMIC DNA]</scope>
    <source>
        <strain evidence="7 8">15G-AUS-rot</strain>
    </source>
</reference>
<feature type="domain" description="Cytochrome b5 heme-binding" evidence="6">
    <location>
        <begin position="110"/>
        <end position="187"/>
    </location>
</feature>
<dbReference type="Pfam" id="PF00173">
    <property type="entry name" value="Cyt-b5"/>
    <property type="match status" value="1"/>
</dbReference>
<evidence type="ECO:0000313" key="8">
    <source>
        <dbReference type="Proteomes" id="UP000501003"/>
    </source>
</evidence>
<dbReference type="GO" id="GO:0016020">
    <property type="term" value="C:membrane"/>
    <property type="evidence" value="ECO:0007669"/>
    <property type="project" value="TreeGrafter"/>
</dbReference>
<dbReference type="InterPro" id="IPR001199">
    <property type="entry name" value="Cyt_B5-like_heme/steroid-bd"/>
</dbReference>
<feature type="compositionally biased region" description="Polar residues" evidence="5">
    <location>
        <begin position="19"/>
        <end position="34"/>
    </location>
</feature>
<name>A0A7D4TJE2_9MICO</name>
<keyword evidence="8" id="KW-1185">Reference proteome</keyword>
<dbReference type="GO" id="GO:0020037">
    <property type="term" value="F:heme binding"/>
    <property type="evidence" value="ECO:0007669"/>
    <property type="project" value="TreeGrafter"/>
</dbReference>
<comment type="similarity">
    <text evidence="4">Belongs to the cytochrome b5 family.</text>
</comment>
<dbReference type="Proteomes" id="UP000501003">
    <property type="component" value="Chromosome"/>
</dbReference>
<gene>
    <name evidence="7" type="ORF">HRU87_05315</name>
</gene>
<keyword evidence="3" id="KW-0408">Iron</keyword>
<dbReference type="PRINTS" id="PR00363">
    <property type="entry name" value="CYTOCHROMEB5"/>
</dbReference>
<keyword evidence="1" id="KW-0349">Heme</keyword>
<dbReference type="PANTHER" id="PTHR19359:SF14">
    <property type="entry name" value="CYTOCHROME B5 A"/>
    <property type="match status" value="1"/>
</dbReference>
<feature type="compositionally biased region" description="Low complexity" evidence="5">
    <location>
        <begin position="65"/>
        <end position="110"/>
    </location>
</feature>
<accession>A0A7D4TJE2</accession>
<feature type="region of interest" description="Disordered" evidence="5">
    <location>
        <begin position="1"/>
        <end position="110"/>
    </location>
</feature>
<dbReference type="GO" id="GO:0046872">
    <property type="term" value="F:metal ion binding"/>
    <property type="evidence" value="ECO:0007669"/>
    <property type="project" value="UniProtKB-KW"/>
</dbReference>
<dbReference type="InterPro" id="IPR036400">
    <property type="entry name" value="Cyt_B5-like_heme/steroid_sf"/>
</dbReference>
<evidence type="ECO:0000256" key="5">
    <source>
        <dbReference type="SAM" id="MobiDB-lite"/>
    </source>
</evidence>
<dbReference type="PANTHER" id="PTHR19359">
    <property type="entry name" value="CYTOCHROME B5"/>
    <property type="match status" value="1"/>
</dbReference>
<dbReference type="InterPro" id="IPR050668">
    <property type="entry name" value="Cytochrome_b5"/>
</dbReference>
<organism evidence="7 8">
    <name type="scientific">Aquiluna borgnonia</name>
    <dbReference type="NCBI Taxonomy" id="2499157"/>
    <lineage>
        <taxon>Bacteria</taxon>
        <taxon>Bacillati</taxon>
        <taxon>Actinomycetota</taxon>
        <taxon>Actinomycetes</taxon>
        <taxon>Micrococcales</taxon>
        <taxon>Microbacteriaceae</taxon>
        <taxon>Luna cluster</taxon>
        <taxon>Luna-1 subcluster</taxon>
        <taxon>Aquiluna</taxon>
    </lineage>
</organism>
<keyword evidence="2" id="KW-0479">Metal-binding</keyword>
<sequence>MIGLLAGCASPTQPIEPVSATSSQVAEPTQSQTQEAEDADATGELAAEPEESEPSEAELEESEEAPSAAPKPSATVTDAKASAKPSPTASESKTPGQTPTATPSPSATAAAGFTMEQVKSNNSASSCWAVVDKNVYDLTNWISQHPGGSGAISSLCGTDATSQFYGQHGRSGSPSSVLKSFLLGPLG</sequence>
<dbReference type="SUPFAM" id="SSF55856">
    <property type="entry name" value="Cytochrome b5-like heme/steroid binding domain"/>
    <property type="match status" value="1"/>
</dbReference>
<dbReference type="Gene3D" id="3.10.120.10">
    <property type="entry name" value="Cytochrome b5-like heme/steroid binding domain"/>
    <property type="match status" value="1"/>
</dbReference>
<evidence type="ECO:0000256" key="3">
    <source>
        <dbReference type="ARBA" id="ARBA00023004"/>
    </source>
</evidence>
<evidence type="ECO:0000256" key="1">
    <source>
        <dbReference type="ARBA" id="ARBA00022617"/>
    </source>
</evidence>
<feature type="compositionally biased region" description="Acidic residues" evidence="5">
    <location>
        <begin position="35"/>
        <end position="64"/>
    </location>
</feature>
<evidence type="ECO:0000313" key="7">
    <source>
        <dbReference type="EMBL" id="QKJ25591.1"/>
    </source>
</evidence>
<evidence type="ECO:0000256" key="4">
    <source>
        <dbReference type="ARBA" id="ARBA00038168"/>
    </source>
</evidence>
<evidence type="ECO:0000259" key="6">
    <source>
        <dbReference type="PROSITE" id="PS50255"/>
    </source>
</evidence>
<dbReference type="SMART" id="SM01117">
    <property type="entry name" value="Cyt-b5"/>
    <property type="match status" value="1"/>
</dbReference>
<evidence type="ECO:0000256" key="2">
    <source>
        <dbReference type="ARBA" id="ARBA00022723"/>
    </source>
</evidence>
<dbReference type="KEGG" id="aqg:HRU87_05315"/>
<dbReference type="PROSITE" id="PS50255">
    <property type="entry name" value="CYTOCHROME_B5_2"/>
    <property type="match status" value="1"/>
</dbReference>